<keyword evidence="2" id="KW-1185">Reference proteome</keyword>
<dbReference type="Proteomes" id="UP001237642">
    <property type="component" value="Unassembled WGS sequence"/>
</dbReference>
<reference evidence="1" key="1">
    <citation type="submission" date="2023-02" db="EMBL/GenBank/DDBJ databases">
        <title>Genome of toxic invasive species Heracleum sosnowskyi carries increased number of genes despite the absence of recent whole-genome duplications.</title>
        <authorList>
            <person name="Schelkunov M."/>
            <person name="Shtratnikova V."/>
            <person name="Makarenko M."/>
            <person name="Klepikova A."/>
            <person name="Omelchenko D."/>
            <person name="Novikova G."/>
            <person name="Obukhova E."/>
            <person name="Bogdanov V."/>
            <person name="Penin A."/>
            <person name="Logacheva M."/>
        </authorList>
    </citation>
    <scope>NUCLEOTIDE SEQUENCE</scope>
    <source>
        <strain evidence="1">Hsosn_3</strain>
        <tissue evidence="1">Leaf</tissue>
    </source>
</reference>
<evidence type="ECO:0000313" key="1">
    <source>
        <dbReference type="EMBL" id="KAK1374577.1"/>
    </source>
</evidence>
<name>A0AAD8HY26_9APIA</name>
<dbReference type="AlphaFoldDB" id="A0AAD8HY26"/>
<protein>
    <submittedName>
        <fullName evidence="1">Polycystic kidney disease</fullName>
    </submittedName>
</protein>
<evidence type="ECO:0000313" key="2">
    <source>
        <dbReference type="Proteomes" id="UP001237642"/>
    </source>
</evidence>
<reference evidence="1" key="2">
    <citation type="submission" date="2023-05" db="EMBL/GenBank/DDBJ databases">
        <authorList>
            <person name="Schelkunov M.I."/>
        </authorList>
    </citation>
    <scope>NUCLEOTIDE SEQUENCE</scope>
    <source>
        <strain evidence="1">Hsosn_3</strain>
        <tissue evidence="1">Leaf</tissue>
    </source>
</reference>
<dbReference type="EMBL" id="JAUIZM010000007">
    <property type="protein sequence ID" value="KAK1374577.1"/>
    <property type="molecule type" value="Genomic_DNA"/>
</dbReference>
<proteinExistence type="predicted"/>
<organism evidence="1 2">
    <name type="scientific">Heracleum sosnowskyi</name>
    <dbReference type="NCBI Taxonomy" id="360622"/>
    <lineage>
        <taxon>Eukaryota</taxon>
        <taxon>Viridiplantae</taxon>
        <taxon>Streptophyta</taxon>
        <taxon>Embryophyta</taxon>
        <taxon>Tracheophyta</taxon>
        <taxon>Spermatophyta</taxon>
        <taxon>Magnoliopsida</taxon>
        <taxon>eudicotyledons</taxon>
        <taxon>Gunneridae</taxon>
        <taxon>Pentapetalae</taxon>
        <taxon>asterids</taxon>
        <taxon>campanulids</taxon>
        <taxon>Apiales</taxon>
        <taxon>Apiaceae</taxon>
        <taxon>Apioideae</taxon>
        <taxon>apioid superclade</taxon>
        <taxon>Tordylieae</taxon>
        <taxon>Tordyliinae</taxon>
        <taxon>Heracleum</taxon>
    </lineage>
</organism>
<sequence>MAVLDEDSNTEKAKIGVEDYRNGLIPRITLASVESLTLPLVQEIVLLADFRCKGCQEKVATMMSRMNGQTVSIEVSILEKKVTLTCIYPTIIKNPTQVARIHKTCVNKSSLIKRLFRSSCT</sequence>
<gene>
    <name evidence="1" type="ORF">POM88_030770</name>
</gene>
<accession>A0AAD8HY26</accession>
<comment type="caution">
    <text evidence="1">The sequence shown here is derived from an EMBL/GenBank/DDBJ whole genome shotgun (WGS) entry which is preliminary data.</text>
</comment>